<dbReference type="Gene3D" id="3.40.50.720">
    <property type="entry name" value="NAD(P)-binding Rossmann-like Domain"/>
    <property type="match status" value="2"/>
</dbReference>
<dbReference type="GO" id="GO:0030267">
    <property type="term" value="F:glyoxylate reductase (NADPH) activity"/>
    <property type="evidence" value="ECO:0007669"/>
    <property type="project" value="UniProtKB-EC"/>
</dbReference>
<dbReference type="EC" id="1.1.1.81" evidence="4"/>
<dbReference type="GO" id="GO:0051287">
    <property type="term" value="F:NAD binding"/>
    <property type="evidence" value="ECO:0007669"/>
    <property type="project" value="InterPro"/>
</dbReference>
<dbReference type="Proteomes" id="UP000553963">
    <property type="component" value="Unassembled WGS sequence"/>
</dbReference>
<keyword evidence="2" id="KW-0520">NAD</keyword>
<protein>
    <submittedName>
        <fullName evidence="4">Glyoxylate/hydroxypyruvate reductase A</fullName>
        <ecNumber evidence="4">1.1.1.79</ecNumber>
        <ecNumber evidence="4">1.1.1.81</ecNumber>
    </submittedName>
</protein>
<keyword evidence="1 4" id="KW-0560">Oxidoreductase</keyword>
<dbReference type="InterPro" id="IPR006140">
    <property type="entry name" value="D-isomer_DH_NAD-bd"/>
</dbReference>
<proteinExistence type="predicted"/>
<dbReference type="EMBL" id="JACIDS010000004">
    <property type="protein sequence ID" value="MBB3932669.1"/>
    <property type="molecule type" value="Genomic_DNA"/>
</dbReference>
<dbReference type="RefSeq" id="WP_183400272.1">
    <property type="nucleotide sequence ID" value="NZ_JACIDS010000004.1"/>
</dbReference>
<feature type="domain" description="D-isomer specific 2-hydroxyacid dehydrogenase NAD-binding" evidence="3">
    <location>
        <begin position="109"/>
        <end position="284"/>
    </location>
</feature>
<dbReference type="Pfam" id="PF02826">
    <property type="entry name" value="2-Hacid_dh_C"/>
    <property type="match status" value="1"/>
</dbReference>
<evidence type="ECO:0000256" key="2">
    <source>
        <dbReference type="ARBA" id="ARBA00023027"/>
    </source>
</evidence>
<dbReference type="GO" id="GO:0016618">
    <property type="term" value="F:hydroxypyruvate reductase [NAD(P)H] activity"/>
    <property type="evidence" value="ECO:0007669"/>
    <property type="project" value="UniProtKB-EC"/>
</dbReference>
<dbReference type="PANTHER" id="PTHR43333">
    <property type="entry name" value="2-HACID_DH_C DOMAIN-CONTAINING PROTEIN"/>
    <property type="match status" value="1"/>
</dbReference>
<evidence type="ECO:0000313" key="4">
    <source>
        <dbReference type="EMBL" id="MBB3932669.1"/>
    </source>
</evidence>
<gene>
    <name evidence="4" type="ORF">GGR25_003727</name>
</gene>
<evidence type="ECO:0000256" key="1">
    <source>
        <dbReference type="ARBA" id="ARBA00023002"/>
    </source>
</evidence>
<dbReference type="InterPro" id="IPR036291">
    <property type="entry name" value="NAD(P)-bd_dom_sf"/>
</dbReference>
<dbReference type="EC" id="1.1.1.79" evidence="4"/>
<dbReference type="SUPFAM" id="SSF52283">
    <property type="entry name" value="Formate/glycerate dehydrogenase catalytic domain-like"/>
    <property type="match status" value="1"/>
</dbReference>
<name>A0A840AQX4_9HYPH</name>
<organism evidence="4 5">
    <name type="scientific">Kaistia hirudinis</name>
    <dbReference type="NCBI Taxonomy" id="1293440"/>
    <lineage>
        <taxon>Bacteria</taxon>
        <taxon>Pseudomonadati</taxon>
        <taxon>Pseudomonadota</taxon>
        <taxon>Alphaproteobacteria</taxon>
        <taxon>Hyphomicrobiales</taxon>
        <taxon>Kaistiaceae</taxon>
        <taxon>Kaistia</taxon>
    </lineage>
</organism>
<dbReference type="PANTHER" id="PTHR43333:SF1">
    <property type="entry name" value="D-ISOMER SPECIFIC 2-HYDROXYACID DEHYDROGENASE NAD-BINDING DOMAIN-CONTAINING PROTEIN"/>
    <property type="match status" value="1"/>
</dbReference>
<evidence type="ECO:0000313" key="5">
    <source>
        <dbReference type="Proteomes" id="UP000553963"/>
    </source>
</evidence>
<accession>A0A840AQX4</accession>
<reference evidence="4 5" key="1">
    <citation type="submission" date="2020-08" db="EMBL/GenBank/DDBJ databases">
        <title>Genomic Encyclopedia of Type Strains, Phase IV (KMG-IV): sequencing the most valuable type-strain genomes for metagenomic binning, comparative biology and taxonomic classification.</title>
        <authorList>
            <person name="Goeker M."/>
        </authorList>
    </citation>
    <scope>NUCLEOTIDE SEQUENCE [LARGE SCALE GENOMIC DNA]</scope>
    <source>
        <strain evidence="4 5">DSM 25966</strain>
    </source>
</reference>
<evidence type="ECO:0000259" key="3">
    <source>
        <dbReference type="Pfam" id="PF02826"/>
    </source>
</evidence>
<keyword evidence="4" id="KW-0670">Pyruvate</keyword>
<dbReference type="CDD" id="cd12164">
    <property type="entry name" value="GDH_like_2"/>
    <property type="match status" value="1"/>
</dbReference>
<comment type="caution">
    <text evidence="4">The sequence shown here is derived from an EMBL/GenBank/DDBJ whole genome shotgun (WGS) entry which is preliminary data.</text>
</comment>
<keyword evidence="5" id="KW-1185">Reference proteome</keyword>
<dbReference type="AlphaFoldDB" id="A0A840AQX4"/>
<sequence length="319" mass="34866">MTGSELPGVLIASGPWAPDDWAAPFRREQPHRPLMIWPDVPDRNDVRYLLAWKPPEEAFEGLPNLEVIFSLGAGVDHIVGVPNLPDVPIVRLVSGDLAQRMNEWVTLQVLLHHRQHLDYARQQASSLWREIPQAAAPEVRVGIMGYGELGRAAASVLRPLGFNLAAWSRSPKEDADIPTFSGEAGLSSFLARTDILVVLLPLTNATRGILNRSLFERLARNGPLGGGVVINGGRGGLQVEADLLAALDNGTLAGASLDVFEPEPLPTTSRLWLHPKVVITPHVAATSEADIQAEWIFRTIRNYEAGRPLPNLVDVARQY</sequence>
<dbReference type="SUPFAM" id="SSF51735">
    <property type="entry name" value="NAD(P)-binding Rossmann-fold domains"/>
    <property type="match status" value="1"/>
</dbReference>